<name>A0A499RV89_9CAEN</name>
<dbReference type="PANTHER" id="PTHR40388:SF1">
    <property type="entry name" value="BRYOPORIN"/>
    <property type="match status" value="1"/>
</dbReference>
<dbReference type="InterPro" id="IPR050677">
    <property type="entry name" value="Actinoporin_PFT"/>
</dbReference>
<feature type="chain" id="PRO_5020032720" evidence="6">
    <location>
        <begin position="28"/>
        <end position="232"/>
    </location>
</feature>
<evidence type="ECO:0000256" key="6">
    <source>
        <dbReference type="SAM" id="SignalP"/>
    </source>
</evidence>
<dbReference type="SUPFAM" id="SSF63724">
    <property type="entry name" value="Cytolysin/lectin"/>
    <property type="match status" value="1"/>
</dbReference>
<evidence type="ECO:0000256" key="2">
    <source>
        <dbReference type="ARBA" id="ARBA00004532"/>
    </source>
</evidence>
<dbReference type="Gene3D" id="2.60.270.20">
    <property type="entry name" value="Cytolysin/lectin"/>
    <property type="match status" value="1"/>
</dbReference>
<protein>
    <submittedName>
        <fullName evidence="7">Coluporin-6</fullName>
    </submittedName>
</protein>
<feature type="signal peptide" evidence="6">
    <location>
        <begin position="1"/>
        <end position="27"/>
    </location>
</feature>
<sequence length="232" mass="25975">MVLQFPRLKTLVIFLFVIGHRPAPVQMVDLKDVEAAASTNITPGSSITGDVQQELIKSGFLRTLAIFVENWTRYPLISPFVYHKDGYSDSTKLTIQPGMKEVFITRKTSYLLAGTTGVVSWLVEGAKRRLVLLWAIPYDRVSYRNWMALGLTPKGITIPEDGSMTYRNMYFHSSNSQLKFTRDKTSVIHRDADFTIIGTLTEGPNAVMKVVFSPTHTSYLAPVLLRALGLST</sequence>
<keyword evidence="4" id="KW-1053">Target membrane</keyword>
<evidence type="ECO:0000256" key="1">
    <source>
        <dbReference type="ARBA" id="ARBA00004175"/>
    </source>
</evidence>
<evidence type="ECO:0000256" key="3">
    <source>
        <dbReference type="ARBA" id="ARBA00022537"/>
    </source>
</evidence>
<comment type="subcellular location">
    <subcellularLocation>
        <location evidence="2">Nematocyst</location>
    </subcellularLocation>
    <subcellularLocation>
        <location evidence="1">Target cell membrane</location>
    </subcellularLocation>
</comment>
<keyword evidence="5" id="KW-0166">Nematocyst</keyword>
<dbReference type="GO" id="GO:0042151">
    <property type="term" value="C:nematocyst"/>
    <property type="evidence" value="ECO:0007669"/>
    <property type="project" value="UniProtKB-SubCell"/>
</dbReference>
<evidence type="ECO:0000256" key="4">
    <source>
        <dbReference type="ARBA" id="ARBA00023298"/>
    </source>
</evidence>
<keyword evidence="3" id="KW-1052">Target cell membrane</keyword>
<dbReference type="AlphaFoldDB" id="A0A499RV89"/>
<keyword evidence="6" id="KW-0732">Signal</keyword>
<accession>A0A499RV89</accession>
<evidence type="ECO:0000256" key="5">
    <source>
        <dbReference type="ARBA" id="ARBA00023331"/>
    </source>
</evidence>
<keyword evidence="4" id="KW-0472">Membrane</keyword>
<dbReference type="InterPro" id="IPR015926">
    <property type="entry name" value="Cytolysin/lectin"/>
</dbReference>
<dbReference type="PANTHER" id="PTHR40388">
    <property type="entry name" value="BRYOPORIN"/>
    <property type="match status" value="1"/>
</dbReference>
<proteinExistence type="evidence at transcript level"/>
<evidence type="ECO:0000313" key="7">
    <source>
        <dbReference type="EMBL" id="AXS67878.1"/>
    </source>
</evidence>
<organism evidence="7">
    <name type="scientific">Colubraria reticulata</name>
    <dbReference type="NCBI Taxonomy" id="604273"/>
    <lineage>
        <taxon>Eukaryota</taxon>
        <taxon>Metazoa</taxon>
        <taxon>Spiralia</taxon>
        <taxon>Lophotrochozoa</taxon>
        <taxon>Mollusca</taxon>
        <taxon>Gastropoda</taxon>
        <taxon>Caenogastropoda</taxon>
        <taxon>Neogastropoda</taxon>
        <taxon>Buccinoidea</taxon>
        <taxon>Buccinidae</taxon>
        <taxon>Colubraria</taxon>
    </lineage>
</organism>
<reference evidence="7" key="1">
    <citation type="journal article" date="2018" name="Mol. Biol. Evol.">
        <title>Piercing Fishes: Porin Expansion and Adaptation to Hematophagy in the Vampire Snail Cumia reticulata.</title>
        <authorList>
            <person name="Gerdol M."/>
            <person name="Cervelli M."/>
            <person name="Oliverio M."/>
            <person name="Modica M.V."/>
        </authorList>
    </citation>
    <scope>NUCLEOTIDE SEQUENCE</scope>
</reference>
<dbReference type="EMBL" id="MH194209">
    <property type="protein sequence ID" value="AXS67878.1"/>
    <property type="molecule type" value="mRNA"/>
</dbReference>
<dbReference type="GO" id="GO:0044218">
    <property type="term" value="C:other organism cell membrane"/>
    <property type="evidence" value="ECO:0007669"/>
    <property type="project" value="UniProtKB-KW"/>
</dbReference>